<evidence type="ECO:0000313" key="2">
    <source>
        <dbReference type="EMBL" id="MFC6020236.1"/>
    </source>
</evidence>
<comment type="caution">
    <text evidence="2">The sequence shown here is derived from an EMBL/GenBank/DDBJ whole genome shotgun (WGS) entry which is preliminary data.</text>
</comment>
<proteinExistence type="predicted"/>
<sequence length="344" mass="36150">MHTPRVSRRQVLTFAGLTLGVGVIEFAGQPAPVAGAPAGQEPTLEPVGDQPVAVLSGDGAAPAACPRQLAVKVVRDAALPAGAQLTVTFDPRLFVPLSSAVVSLGGRIVAADSAIATDPATGAHTCTVTLADAVPATGDLVAVLATGRPLHYPRDLVRQPSAPTASLRRAGKPDTARRSLQPRRPSAFGGPATPWGIELDGGWGRQTWGENDRFCYYHPLRVTMHSVGPGRAPVPASFAVSVDPQLVREISVASVRLNDKPYKGKTRLTDTTRTDSLYRSSWLVPIRLAPEDVLDVELRVSTLTPSGALTTIKHPVVGLTALGADVAQRLTGKDAFTRADSVWQ</sequence>
<feature type="region of interest" description="Disordered" evidence="1">
    <location>
        <begin position="154"/>
        <end position="191"/>
    </location>
</feature>
<evidence type="ECO:0000256" key="1">
    <source>
        <dbReference type="SAM" id="MobiDB-lite"/>
    </source>
</evidence>
<keyword evidence="3" id="KW-1185">Reference proteome</keyword>
<dbReference type="InterPro" id="IPR006311">
    <property type="entry name" value="TAT_signal"/>
</dbReference>
<dbReference type="PROSITE" id="PS51318">
    <property type="entry name" value="TAT"/>
    <property type="match status" value="1"/>
</dbReference>
<evidence type="ECO:0000313" key="3">
    <source>
        <dbReference type="Proteomes" id="UP001596203"/>
    </source>
</evidence>
<organism evidence="2 3">
    <name type="scientific">Plantactinospora solaniradicis</name>
    <dbReference type="NCBI Taxonomy" id="1723736"/>
    <lineage>
        <taxon>Bacteria</taxon>
        <taxon>Bacillati</taxon>
        <taxon>Actinomycetota</taxon>
        <taxon>Actinomycetes</taxon>
        <taxon>Micromonosporales</taxon>
        <taxon>Micromonosporaceae</taxon>
        <taxon>Plantactinospora</taxon>
    </lineage>
</organism>
<gene>
    <name evidence="2" type="ORF">ACFP2T_29215</name>
</gene>
<dbReference type="EMBL" id="JBHSPR010000032">
    <property type="protein sequence ID" value="MFC6020236.1"/>
    <property type="molecule type" value="Genomic_DNA"/>
</dbReference>
<reference evidence="3" key="1">
    <citation type="journal article" date="2019" name="Int. J. Syst. Evol. Microbiol.">
        <title>The Global Catalogue of Microorganisms (GCM) 10K type strain sequencing project: providing services to taxonomists for standard genome sequencing and annotation.</title>
        <authorList>
            <consortium name="The Broad Institute Genomics Platform"/>
            <consortium name="The Broad Institute Genome Sequencing Center for Infectious Disease"/>
            <person name="Wu L."/>
            <person name="Ma J."/>
        </authorList>
    </citation>
    <scope>NUCLEOTIDE SEQUENCE [LARGE SCALE GENOMIC DNA]</scope>
    <source>
        <strain evidence="3">ZS-35-S2</strain>
    </source>
</reference>
<accession>A0ABW1KG49</accession>
<name>A0ABW1KG49_9ACTN</name>
<dbReference type="Proteomes" id="UP001596203">
    <property type="component" value="Unassembled WGS sequence"/>
</dbReference>
<protein>
    <submittedName>
        <fullName evidence="2">Uncharacterized protein</fullName>
    </submittedName>
</protein>
<dbReference type="RefSeq" id="WP_377427198.1">
    <property type="nucleotide sequence ID" value="NZ_JBHSPR010000032.1"/>
</dbReference>